<proteinExistence type="predicted"/>
<dbReference type="GO" id="GO:0005524">
    <property type="term" value="F:ATP binding"/>
    <property type="evidence" value="ECO:0007669"/>
    <property type="project" value="UniProtKB-UniRule"/>
</dbReference>
<dbReference type="PANTHER" id="PTHR45631">
    <property type="entry name" value="OS07G0107800 PROTEIN-RELATED"/>
    <property type="match status" value="1"/>
</dbReference>
<reference evidence="4 5" key="1">
    <citation type="journal article" date="2019" name="Genome Biol. Evol.">
        <title>Insights into the evolution of the New World diploid cottons (Gossypium, subgenus Houzingenia) based on genome sequencing.</title>
        <authorList>
            <person name="Grover C.E."/>
            <person name="Arick M.A. 2nd"/>
            <person name="Thrash A."/>
            <person name="Conover J.L."/>
            <person name="Sanders W.S."/>
            <person name="Peterson D.G."/>
            <person name="Frelichowski J.E."/>
            <person name="Scheffler J.A."/>
            <person name="Scheffler B.E."/>
            <person name="Wendel J.F."/>
        </authorList>
    </citation>
    <scope>NUCLEOTIDE SEQUENCE [LARGE SCALE GENOMIC DNA]</scope>
    <source>
        <strain evidence="4">27</strain>
        <tissue evidence="4">Leaf</tissue>
    </source>
</reference>
<keyword evidence="2" id="KW-0472">Membrane</keyword>
<keyword evidence="5" id="KW-1185">Reference proteome</keyword>
<dbReference type="InterPro" id="IPR017441">
    <property type="entry name" value="Protein_kinase_ATP_BS"/>
</dbReference>
<sequence length="396" mass="44129">MHYWRGVGTADRGAGRISHLVPLDNMPYPVRSQKESLHLYTKRDVGLSSDKKLKDSKPTNPGVFTIYHSGKQWDLSDNSLTAPVPKFLANLQLLSVLIDEEISPICKSDSCKSSSKKNNSKVIPVVASVASVVVLVLVVALAILWKIKRNDLSSSDQKTDVVDSRKTNQLQGSLKNRQFTHAQLKRMTNNFGRVVGKGGFGTVYHGYLDETQVAVKMLSLSPVQGYKQFQAEVELLLRVHHRNLTTIVGYCDYGSNMGLIYEFMDKGNLAEYLKDSSRGVLNWKGRFGISLEAAHKDSFGVVLLEIITNRPVTTKTYNQTTHISQWVSLMLTNGDMEAIADSRMQGDFEIASMKREVEVAMACVSPTSTKRPTMNDVVTELNRCLSAEIDRNYSIC</sequence>
<feature type="transmembrane region" description="Helical" evidence="2">
    <location>
        <begin position="122"/>
        <end position="145"/>
    </location>
</feature>
<evidence type="ECO:0000256" key="1">
    <source>
        <dbReference type="PROSITE-ProRule" id="PRU10141"/>
    </source>
</evidence>
<dbReference type="InterPro" id="IPR011009">
    <property type="entry name" value="Kinase-like_dom_sf"/>
</dbReference>
<accession>A0A7J8SAG5</accession>
<keyword evidence="2" id="KW-1133">Transmembrane helix</keyword>
<feature type="domain" description="Protein kinase" evidence="3">
    <location>
        <begin position="189"/>
        <end position="396"/>
    </location>
</feature>
<keyword evidence="1" id="KW-0067">ATP-binding</keyword>
<evidence type="ECO:0000313" key="4">
    <source>
        <dbReference type="EMBL" id="MBA0623084.1"/>
    </source>
</evidence>
<dbReference type="PROSITE" id="PS50011">
    <property type="entry name" value="PROTEIN_KINASE_DOM"/>
    <property type="match status" value="1"/>
</dbReference>
<gene>
    <name evidence="4" type="ORF">Godav_008574</name>
</gene>
<feature type="binding site" evidence="1">
    <location>
        <position position="216"/>
    </location>
    <ligand>
        <name>ATP</name>
        <dbReference type="ChEBI" id="CHEBI:30616"/>
    </ligand>
</feature>
<dbReference type="InterPro" id="IPR001245">
    <property type="entry name" value="Ser-Thr/Tyr_kinase_cat_dom"/>
</dbReference>
<keyword evidence="2" id="KW-0812">Transmembrane</keyword>
<organism evidence="4 5">
    <name type="scientific">Gossypium davidsonii</name>
    <name type="common">Davidson's cotton</name>
    <name type="synonym">Gossypium klotzschianum subsp. davidsonii</name>
    <dbReference type="NCBI Taxonomy" id="34287"/>
    <lineage>
        <taxon>Eukaryota</taxon>
        <taxon>Viridiplantae</taxon>
        <taxon>Streptophyta</taxon>
        <taxon>Embryophyta</taxon>
        <taxon>Tracheophyta</taxon>
        <taxon>Spermatophyta</taxon>
        <taxon>Magnoliopsida</taxon>
        <taxon>eudicotyledons</taxon>
        <taxon>Gunneridae</taxon>
        <taxon>Pentapetalae</taxon>
        <taxon>rosids</taxon>
        <taxon>malvids</taxon>
        <taxon>Malvales</taxon>
        <taxon>Malvaceae</taxon>
        <taxon>Malvoideae</taxon>
        <taxon>Gossypium</taxon>
    </lineage>
</organism>
<dbReference type="PROSITE" id="PS00107">
    <property type="entry name" value="PROTEIN_KINASE_ATP"/>
    <property type="match status" value="1"/>
</dbReference>
<dbReference type="Gene3D" id="1.10.510.10">
    <property type="entry name" value="Transferase(Phosphotransferase) domain 1"/>
    <property type="match status" value="2"/>
</dbReference>
<dbReference type="Pfam" id="PF07714">
    <property type="entry name" value="PK_Tyr_Ser-Thr"/>
    <property type="match status" value="1"/>
</dbReference>
<evidence type="ECO:0000313" key="5">
    <source>
        <dbReference type="Proteomes" id="UP000593561"/>
    </source>
</evidence>
<dbReference type="GO" id="GO:0004672">
    <property type="term" value="F:protein kinase activity"/>
    <property type="evidence" value="ECO:0007669"/>
    <property type="project" value="InterPro"/>
</dbReference>
<dbReference type="InterPro" id="IPR000719">
    <property type="entry name" value="Prot_kinase_dom"/>
</dbReference>
<dbReference type="PANTHER" id="PTHR45631:SF202">
    <property type="entry name" value="SENESCENCE-INDUCED RECEPTOR-LIKE SERINE_THREONINE-PROTEIN KINASE"/>
    <property type="match status" value="1"/>
</dbReference>
<dbReference type="EMBL" id="JABFAC010000009">
    <property type="protein sequence ID" value="MBA0623084.1"/>
    <property type="molecule type" value="Genomic_DNA"/>
</dbReference>
<keyword evidence="1" id="KW-0547">Nucleotide-binding</keyword>
<name>A0A7J8SAG5_GOSDV</name>
<evidence type="ECO:0000256" key="2">
    <source>
        <dbReference type="SAM" id="Phobius"/>
    </source>
</evidence>
<evidence type="ECO:0000259" key="3">
    <source>
        <dbReference type="PROSITE" id="PS50011"/>
    </source>
</evidence>
<dbReference type="FunFam" id="3.30.200.20:FF:000394">
    <property type="entry name" value="Leucine-rich repeat receptor-like protein kinase"/>
    <property type="match status" value="1"/>
</dbReference>
<dbReference type="Proteomes" id="UP000593561">
    <property type="component" value="Unassembled WGS sequence"/>
</dbReference>
<protein>
    <recommendedName>
        <fullName evidence="3">Protein kinase domain-containing protein</fullName>
    </recommendedName>
</protein>
<comment type="caution">
    <text evidence="4">The sequence shown here is derived from an EMBL/GenBank/DDBJ whole genome shotgun (WGS) entry which is preliminary data.</text>
</comment>
<dbReference type="SUPFAM" id="SSF56112">
    <property type="entry name" value="Protein kinase-like (PK-like)"/>
    <property type="match status" value="1"/>
</dbReference>
<dbReference type="AlphaFoldDB" id="A0A7J8SAG5"/>